<sequence length="49" mass="5792">MICHDIKFFHFVMFLANCHIMSPLGPRSRWLHVTDPIYKDSGWKHSCMG</sequence>
<accession>A0A1Y1BI28</accession>
<evidence type="ECO:0000313" key="1">
    <source>
        <dbReference type="EMBL" id="BAX59503.1"/>
    </source>
</evidence>
<protein>
    <submittedName>
        <fullName evidence="1">Uncharacterized protein</fullName>
    </submittedName>
</protein>
<organism evidence="1 2">
    <name type="scientific">Burkholderia stabilis</name>
    <dbReference type="NCBI Taxonomy" id="95485"/>
    <lineage>
        <taxon>Bacteria</taxon>
        <taxon>Pseudomonadati</taxon>
        <taxon>Pseudomonadota</taxon>
        <taxon>Betaproteobacteria</taxon>
        <taxon>Burkholderiales</taxon>
        <taxon>Burkholderiaceae</taxon>
        <taxon>Burkholderia</taxon>
        <taxon>Burkholderia cepacia complex</taxon>
    </lineage>
</organism>
<dbReference type="AlphaFoldDB" id="A0A1Y1BI28"/>
<gene>
    <name evidence="1" type="ORF">BSFP_023390</name>
</gene>
<dbReference type="EMBL" id="AP018111">
    <property type="protein sequence ID" value="BAX59503.1"/>
    <property type="molecule type" value="Genomic_DNA"/>
</dbReference>
<proteinExistence type="predicted"/>
<dbReference type="Proteomes" id="UP000218432">
    <property type="component" value="Chromosome 1"/>
</dbReference>
<evidence type="ECO:0000313" key="2">
    <source>
        <dbReference type="Proteomes" id="UP000218432"/>
    </source>
</evidence>
<reference evidence="1 2" key="1">
    <citation type="journal article" date="2017" name="Genome Announc.">
        <title>Complete Genome Sequence of Burkholderia stabilis FERMP-21014.</title>
        <authorList>
            <person name="Konishi K."/>
            <person name="Kumagai T."/>
            <person name="Sakasegawa S."/>
            <person name="Tamura T."/>
        </authorList>
    </citation>
    <scope>NUCLEOTIDE SEQUENCE [LARGE SCALE GENOMIC DNA]</scope>
    <source>
        <strain evidence="1 2">FERMP-21014</strain>
    </source>
</reference>
<name>A0A1Y1BI28_9BURK</name>